<dbReference type="PANTHER" id="PTHR46847">
    <property type="entry name" value="D-ALLOSE-BINDING PERIPLASMIC PROTEIN-RELATED"/>
    <property type="match status" value="1"/>
</dbReference>
<dbReference type="PANTHER" id="PTHR46847:SF2">
    <property type="entry name" value="ABC TRANSPORTER SUGAR-BINDING PROTEIN"/>
    <property type="match status" value="1"/>
</dbReference>
<evidence type="ECO:0000259" key="4">
    <source>
        <dbReference type="Pfam" id="PF13407"/>
    </source>
</evidence>
<keyword evidence="3" id="KW-0732">Signal</keyword>
<keyword evidence="6" id="KW-1185">Reference proteome</keyword>
<dbReference type="Gene3D" id="3.40.50.2300">
    <property type="match status" value="2"/>
</dbReference>
<dbReference type="AlphaFoldDB" id="A0A7G5DVV3"/>
<evidence type="ECO:0000313" key="6">
    <source>
        <dbReference type="Proteomes" id="UP000515276"/>
    </source>
</evidence>
<dbReference type="InterPro" id="IPR025997">
    <property type="entry name" value="SBP_2_dom"/>
</dbReference>
<dbReference type="Proteomes" id="UP000515276">
    <property type="component" value="Chromosome"/>
</dbReference>
<evidence type="ECO:0000256" key="3">
    <source>
        <dbReference type="ARBA" id="ARBA00022729"/>
    </source>
</evidence>
<dbReference type="CDD" id="cd06324">
    <property type="entry name" value="PBP1_ABC_sugar_binding-like"/>
    <property type="match status" value="1"/>
</dbReference>
<dbReference type="GO" id="GO:0030313">
    <property type="term" value="C:cell envelope"/>
    <property type="evidence" value="ECO:0007669"/>
    <property type="project" value="UniProtKB-SubCell"/>
</dbReference>
<dbReference type="Pfam" id="PF13407">
    <property type="entry name" value="Peripla_BP_4"/>
    <property type="match status" value="1"/>
</dbReference>
<dbReference type="InterPro" id="IPR028082">
    <property type="entry name" value="Peripla_BP_I"/>
</dbReference>
<sequence length="368" mass="41204">MPVYCADDQRRFASVIKWILGLLVVLGASPALAQARPVSVVFLNPGFSDEQFWVDYIRYMHDAADDLGMQLRVFHGERDSARLLTYARQVLEGEARPDYLVFTNEQYTGPEILRLYAGTGVRLFALHSALNQEQQKLIGGSRERYENWIGSLVPNDEEAGYLMGRALAELAQGKPAELLAFSGIKQTPSATLRLHGLQRALEETPNVRLVQALYGEWLQQRAYEQSMSLLPRYPDISLIWSANDEMAFGVMQAAEEMGRSFRYAALNNSQRVLNARANGSIDVLASGHFLLGGCAMVMLYDHAMGLDFAERGGKDQIAGLLRLIDAEQARRLARHFEQTPLDMDFTRFSAVNDPGMSRYSCGIDQLLN</sequence>
<dbReference type="EMBL" id="CP059139">
    <property type="protein sequence ID" value="QMV65878.1"/>
    <property type="molecule type" value="Genomic_DNA"/>
</dbReference>
<protein>
    <submittedName>
        <fullName evidence="5">ABC transporter substrate-binding protein</fullName>
    </submittedName>
</protein>
<organism evidence="5 6">
    <name type="scientific">Pseudomonas berkeleyensis</name>
    <dbReference type="NCBI Taxonomy" id="2726956"/>
    <lineage>
        <taxon>Bacteria</taxon>
        <taxon>Pseudomonadati</taxon>
        <taxon>Pseudomonadota</taxon>
        <taxon>Gammaproteobacteria</taxon>
        <taxon>Pseudomonadales</taxon>
        <taxon>Pseudomonadaceae</taxon>
        <taxon>Pseudomonas</taxon>
    </lineage>
</organism>
<evidence type="ECO:0000256" key="2">
    <source>
        <dbReference type="ARBA" id="ARBA00007639"/>
    </source>
</evidence>
<dbReference type="SUPFAM" id="SSF53822">
    <property type="entry name" value="Periplasmic binding protein-like I"/>
    <property type="match status" value="1"/>
</dbReference>
<dbReference type="GO" id="GO:0030246">
    <property type="term" value="F:carbohydrate binding"/>
    <property type="evidence" value="ECO:0007669"/>
    <property type="project" value="UniProtKB-ARBA"/>
</dbReference>
<gene>
    <name evidence="5" type="ORF">HS968_12775</name>
</gene>
<dbReference type="GO" id="GO:0055085">
    <property type="term" value="P:transmembrane transport"/>
    <property type="evidence" value="ECO:0007669"/>
    <property type="project" value="UniProtKB-ARBA"/>
</dbReference>
<reference evidence="5 6" key="1">
    <citation type="journal article" date="2020" name="G3 (Bethesda)">
        <title>CeMbio - The Caenorhabditis elegans Microbiome Resource.</title>
        <authorList>
            <person name="Dirksen P."/>
            <person name="Assie A."/>
            <person name="Zimmermann J."/>
            <person name="Zhang F."/>
            <person name="Tietje A.M."/>
            <person name="Marsh S.A."/>
            <person name="Felix M.A."/>
            <person name="Shapira M."/>
            <person name="Kaleta C."/>
            <person name="Schulenburg H."/>
            <person name="Samuel B."/>
        </authorList>
    </citation>
    <scope>NUCLEOTIDE SEQUENCE [LARGE SCALE GENOMIC DNA]</scope>
    <source>
        <strain evidence="5 6">MSPm1</strain>
    </source>
</reference>
<feature type="domain" description="Periplasmic binding protein" evidence="4">
    <location>
        <begin position="155"/>
        <end position="305"/>
    </location>
</feature>
<accession>A0A7G5DVV3</accession>
<comment type="similarity">
    <text evidence="2">Belongs to the bacterial solute-binding protein 2 family.</text>
</comment>
<name>A0A7G5DVV3_9PSED</name>
<comment type="subcellular location">
    <subcellularLocation>
        <location evidence="1">Cell envelope</location>
    </subcellularLocation>
</comment>
<proteinExistence type="inferred from homology"/>
<evidence type="ECO:0000313" key="5">
    <source>
        <dbReference type="EMBL" id="QMV65878.1"/>
    </source>
</evidence>
<evidence type="ECO:0000256" key="1">
    <source>
        <dbReference type="ARBA" id="ARBA00004196"/>
    </source>
</evidence>